<evidence type="ECO:0000256" key="1">
    <source>
        <dbReference type="SAM" id="MobiDB-lite"/>
    </source>
</evidence>
<feature type="region of interest" description="Disordered" evidence="1">
    <location>
        <begin position="146"/>
        <end position="172"/>
    </location>
</feature>
<dbReference type="AlphaFoldDB" id="A0A4Z2GAV8"/>
<comment type="caution">
    <text evidence="2">The sequence shown here is derived from an EMBL/GenBank/DDBJ whole genome shotgun (WGS) entry which is preliminary data.</text>
</comment>
<evidence type="ECO:0000313" key="2">
    <source>
        <dbReference type="EMBL" id="TNN50351.1"/>
    </source>
</evidence>
<protein>
    <submittedName>
        <fullName evidence="2">Uncharacterized protein</fullName>
    </submittedName>
</protein>
<proteinExistence type="predicted"/>
<organism evidence="2 3">
    <name type="scientific">Liparis tanakae</name>
    <name type="common">Tanaka's snailfish</name>
    <dbReference type="NCBI Taxonomy" id="230148"/>
    <lineage>
        <taxon>Eukaryota</taxon>
        <taxon>Metazoa</taxon>
        <taxon>Chordata</taxon>
        <taxon>Craniata</taxon>
        <taxon>Vertebrata</taxon>
        <taxon>Euteleostomi</taxon>
        <taxon>Actinopterygii</taxon>
        <taxon>Neopterygii</taxon>
        <taxon>Teleostei</taxon>
        <taxon>Neoteleostei</taxon>
        <taxon>Acanthomorphata</taxon>
        <taxon>Eupercaria</taxon>
        <taxon>Perciformes</taxon>
        <taxon>Cottioidei</taxon>
        <taxon>Cottales</taxon>
        <taxon>Liparidae</taxon>
        <taxon>Liparis</taxon>
    </lineage>
</organism>
<reference evidence="2 3" key="1">
    <citation type="submission" date="2019-03" db="EMBL/GenBank/DDBJ databases">
        <title>First draft genome of Liparis tanakae, snailfish: a comprehensive survey of snailfish specific genes.</title>
        <authorList>
            <person name="Kim W."/>
            <person name="Song I."/>
            <person name="Jeong J.-H."/>
            <person name="Kim D."/>
            <person name="Kim S."/>
            <person name="Ryu S."/>
            <person name="Song J.Y."/>
            <person name="Lee S.K."/>
        </authorList>
    </citation>
    <scope>NUCLEOTIDE SEQUENCE [LARGE SCALE GENOMIC DNA]</scope>
    <source>
        <tissue evidence="2">Muscle</tissue>
    </source>
</reference>
<dbReference type="EMBL" id="SRLO01000620">
    <property type="protein sequence ID" value="TNN50351.1"/>
    <property type="molecule type" value="Genomic_DNA"/>
</dbReference>
<evidence type="ECO:0000313" key="3">
    <source>
        <dbReference type="Proteomes" id="UP000314294"/>
    </source>
</evidence>
<dbReference type="Proteomes" id="UP000314294">
    <property type="component" value="Unassembled WGS sequence"/>
</dbReference>
<keyword evidence="3" id="KW-1185">Reference proteome</keyword>
<name>A0A4Z2GAV8_9TELE</name>
<sequence>MATGSPVCSTFLSEKSFRWVEPPHQTEVGEAGEREQDLLGGGLQPVVLEEQGGELGEAAERSVLHHGDVVLLEVQALQLGELGEHVGPQNLTVCTNLNLISGQQQVVNIFGPALHHGGQLPVLTVQVLLPRLYVFLTLLSLTPHHSGPAPASHAAPGAPLRGPRPRASPGLG</sequence>
<accession>A0A4Z2GAV8</accession>
<gene>
    <name evidence="2" type="ORF">EYF80_039433</name>
</gene>